<accession>A0A1E3L5M1</accession>
<dbReference type="RefSeq" id="WP_137223124.1">
    <property type="nucleotide sequence ID" value="NZ_MDER01000039.1"/>
</dbReference>
<keyword evidence="2" id="KW-0732">Signal</keyword>
<dbReference type="AlphaFoldDB" id="A0A1E3L5M1"/>
<dbReference type="EMBL" id="MDER01000039">
    <property type="protein sequence ID" value="ODP28260.1"/>
    <property type="molecule type" value="Genomic_DNA"/>
</dbReference>
<name>A0A1E3L5M1_9BACL</name>
<dbReference type="STRING" id="1886670.PTI45_02250"/>
<evidence type="ECO:0000256" key="1">
    <source>
        <dbReference type="SAM" id="Phobius"/>
    </source>
</evidence>
<evidence type="ECO:0000313" key="3">
    <source>
        <dbReference type="EMBL" id="ODP28260.1"/>
    </source>
</evidence>
<organism evidence="3 4">
    <name type="scientific">Paenibacillus nuruki</name>
    <dbReference type="NCBI Taxonomy" id="1886670"/>
    <lineage>
        <taxon>Bacteria</taxon>
        <taxon>Bacillati</taxon>
        <taxon>Bacillota</taxon>
        <taxon>Bacilli</taxon>
        <taxon>Bacillales</taxon>
        <taxon>Paenibacillaceae</taxon>
        <taxon>Paenibacillus</taxon>
    </lineage>
</organism>
<proteinExistence type="predicted"/>
<feature type="signal peptide" evidence="2">
    <location>
        <begin position="1"/>
        <end position="29"/>
    </location>
</feature>
<evidence type="ECO:0000256" key="2">
    <source>
        <dbReference type="SAM" id="SignalP"/>
    </source>
</evidence>
<keyword evidence="1" id="KW-0812">Transmembrane</keyword>
<gene>
    <name evidence="3" type="ORF">PTI45_02250</name>
</gene>
<sequence>MDTLPARRRMMSAVLMSLIMLLFCMPFQSTDEEDYDFAVTTGIYPGKMTYGSARYAGNVDGGSNVPTLPPVMTLAAYFAILVRYVRISISPTHLLSFIPLLLKRLLLAELKYRSNYMDTVSVRP</sequence>
<keyword evidence="1" id="KW-1133">Transmembrane helix</keyword>
<dbReference type="Proteomes" id="UP000094578">
    <property type="component" value="Unassembled WGS sequence"/>
</dbReference>
<keyword evidence="4" id="KW-1185">Reference proteome</keyword>
<reference evidence="3 4" key="1">
    <citation type="submission" date="2016-08" db="EMBL/GenBank/DDBJ databases">
        <title>Genome sequencing of Paenibacillus sp. TI45-13ar, isolated from Korean traditional nuruk.</title>
        <authorList>
            <person name="Kim S.-J."/>
        </authorList>
    </citation>
    <scope>NUCLEOTIDE SEQUENCE [LARGE SCALE GENOMIC DNA]</scope>
    <source>
        <strain evidence="3 4">TI45-13ar</strain>
    </source>
</reference>
<comment type="caution">
    <text evidence="3">The sequence shown here is derived from an EMBL/GenBank/DDBJ whole genome shotgun (WGS) entry which is preliminary data.</text>
</comment>
<feature type="chain" id="PRO_5009131430" evidence="2">
    <location>
        <begin position="30"/>
        <end position="124"/>
    </location>
</feature>
<evidence type="ECO:0000313" key="4">
    <source>
        <dbReference type="Proteomes" id="UP000094578"/>
    </source>
</evidence>
<protein>
    <submittedName>
        <fullName evidence="3">Uncharacterized protein</fullName>
    </submittedName>
</protein>
<feature type="transmembrane region" description="Helical" evidence="1">
    <location>
        <begin position="74"/>
        <end position="102"/>
    </location>
</feature>
<keyword evidence="1" id="KW-0472">Membrane</keyword>